<accession>A0ABW4PVB4</accession>
<dbReference type="Gene3D" id="3.90.1150.10">
    <property type="entry name" value="Aspartate Aminotransferase, domain 1"/>
    <property type="match status" value="1"/>
</dbReference>
<reference evidence="7" key="1">
    <citation type="journal article" date="2019" name="Int. J. Syst. Evol. Microbiol.">
        <title>The Global Catalogue of Microorganisms (GCM) 10K type strain sequencing project: providing services to taxonomists for standard genome sequencing and annotation.</title>
        <authorList>
            <consortium name="The Broad Institute Genomics Platform"/>
            <consortium name="The Broad Institute Genome Sequencing Center for Infectious Disease"/>
            <person name="Wu L."/>
            <person name="Ma J."/>
        </authorList>
    </citation>
    <scope>NUCLEOTIDE SEQUENCE [LARGE SCALE GENOMIC DNA]</scope>
    <source>
        <strain evidence="7">JCM 11650</strain>
    </source>
</reference>
<dbReference type="InterPro" id="IPR004839">
    <property type="entry name" value="Aminotransferase_I/II_large"/>
</dbReference>
<dbReference type="EMBL" id="JBHUFL010000002">
    <property type="protein sequence ID" value="MFD1834338.1"/>
    <property type="molecule type" value="Genomic_DNA"/>
</dbReference>
<evidence type="ECO:0000259" key="5">
    <source>
        <dbReference type="Pfam" id="PF00155"/>
    </source>
</evidence>
<dbReference type="Gene3D" id="3.40.640.10">
    <property type="entry name" value="Type I PLP-dependent aspartate aminotransferase-like (Major domain)"/>
    <property type="match status" value="1"/>
</dbReference>
<name>A0ABW4PVB4_9MICO</name>
<comment type="cofactor">
    <cofactor evidence="1">
        <name>pyridoxal 5'-phosphate</name>
        <dbReference type="ChEBI" id="CHEBI:597326"/>
    </cofactor>
</comment>
<keyword evidence="7" id="KW-1185">Reference proteome</keyword>
<evidence type="ECO:0000256" key="3">
    <source>
        <dbReference type="ARBA" id="ARBA00022679"/>
    </source>
</evidence>
<evidence type="ECO:0000313" key="6">
    <source>
        <dbReference type="EMBL" id="MFD1834338.1"/>
    </source>
</evidence>
<evidence type="ECO:0000256" key="1">
    <source>
        <dbReference type="ARBA" id="ARBA00001933"/>
    </source>
</evidence>
<sequence length="413" mass="43316">MDVNGPWTRASQAAGLLVDGQARPTVFARMSALAARTGAANLGQGFPETDPPEVVAEAAVAAIRAGRNQYPPGAGEAVLREAVAEHQQRFHGLVWDPASEVLVTTGATEALAATLLALVRPGDEVVTLEPFYDQYAAVIALAGGVHRTIPVSSRTDERGDLVLEVEEAAVAAAFSARTRLVLVNTPHNPTGLMLPSPVLQRLVDEAAAVDAVLVTDEVYEHLTYDGAVHTPLAALPGAQDRTVSISSAGKTFSVTGWKIGWVTARPELLTAITGVKQWLTYTSGAPFQGAVAEGLRLPDEAFTAIAEDLRARRDLLVGGLREIGFRVAVPASGYFVVADAAPLGEADAAALAERLPAEAGVVGIPLSAFYREGAAAQAPGGDARAYLRLAFCKDVPTIEQALERLDAWAAPRR</sequence>
<keyword evidence="3" id="KW-0808">Transferase</keyword>
<dbReference type="GO" id="GO:0008483">
    <property type="term" value="F:transaminase activity"/>
    <property type="evidence" value="ECO:0007669"/>
    <property type="project" value="UniProtKB-KW"/>
</dbReference>
<dbReference type="CDD" id="cd00609">
    <property type="entry name" value="AAT_like"/>
    <property type="match status" value="1"/>
</dbReference>
<dbReference type="PANTHER" id="PTHR43807:SF20">
    <property type="entry name" value="FI04487P"/>
    <property type="match status" value="1"/>
</dbReference>
<dbReference type="InterPro" id="IPR015421">
    <property type="entry name" value="PyrdxlP-dep_Trfase_major"/>
</dbReference>
<dbReference type="Proteomes" id="UP001597280">
    <property type="component" value="Unassembled WGS sequence"/>
</dbReference>
<comment type="caution">
    <text evidence="6">The sequence shown here is derived from an EMBL/GenBank/DDBJ whole genome shotgun (WGS) entry which is preliminary data.</text>
</comment>
<proteinExistence type="predicted"/>
<protein>
    <submittedName>
        <fullName evidence="6">Aminotransferase class I/II-fold pyridoxal phosphate-dependent enzyme</fullName>
    </submittedName>
</protein>
<dbReference type="InterPro" id="IPR015422">
    <property type="entry name" value="PyrdxlP-dep_Trfase_small"/>
</dbReference>
<evidence type="ECO:0000256" key="4">
    <source>
        <dbReference type="ARBA" id="ARBA00022898"/>
    </source>
</evidence>
<gene>
    <name evidence="6" type="ORF">ACFSDA_04530</name>
</gene>
<dbReference type="PANTHER" id="PTHR43807">
    <property type="entry name" value="FI04487P"/>
    <property type="match status" value="1"/>
</dbReference>
<organism evidence="6 7">
    <name type="scientific">Brachybacterium rhamnosum</name>
    <dbReference type="NCBI Taxonomy" id="173361"/>
    <lineage>
        <taxon>Bacteria</taxon>
        <taxon>Bacillati</taxon>
        <taxon>Actinomycetota</taxon>
        <taxon>Actinomycetes</taxon>
        <taxon>Micrococcales</taxon>
        <taxon>Dermabacteraceae</taxon>
        <taxon>Brachybacterium</taxon>
    </lineage>
</organism>
<keyword evidence="4" id="KW-0663">Pyridoxal phosphate</keyword>
<keyword evidence="2 6" id="KW-0032">Aminotransferase</keyword>
<dbReference type="RefSeq" id="WP_343903688.1">
    <property type="nucleotide sequence ID" value="NZ_BAAAIS010000002.1"/>
</dbReference>
<feature type="domain" description="Aminotransferase class I/classII large" evidence="5">
    <location>
        <begin position="41"/>
        <end position="405"/>
    </location>
</feature>
<dbReference type="InterPro" id="IPR015424">
    <property type="entry name" value="PyrdxlP-dep_Trfase"/>
</dbReference>
<dbReference type="SUPFAM" id="SSF53383">
    <property type="entry name" value="PLP-dependent transferases"/>
    <property type="match status" value="1"/>
</dbReference>
<dbReference type="Pfam" id="PF00155">
    <property type="entry name" value="Aminotran_1_2"/>
    <property type="match status" value="1"/>
</dbReference>
<evidence type="ECO:0000256" key="2">
    <source>
        <dbReference type="ARBA" id="ARBA00022576"/>
    </source>
</evidence>
<evidence type="ECO:0000313" key="7">
    <source>
        <dbReference type="Proteomes" id="UP001597280"/>
    </source>
</evidence>
<dbReference type="InterPro" id="IPR051326">
    <property type="entry name" value="Kynurenine-oxoglutarate_AT"/>
</dbReference>